<gene>
    <name evidence="2" type="ORF">DFP86_12211</name>
</gene>
<dbReference type="OrthoDB" id="9793254at2"/>
<sequence>MKRSAALVPLSREHHTALVLAKRIASHCDDAAALAELMRQIQTRHAADLLAHFDEEERVLPPVLQGGDPEPVLRLLDEHARLRTLLQRIDADDRQALNEFATLLAAHVRFEERELFPRFEARLSLS</sequence>
<dbReference type="Proteomes" id="UP000295611">
    <property type="component" value="Unassembled WGS sequence"/>
</dbReference>
<comment type="caution">
    <text evidence="2">The sequence shown here is derived from an EMBL/GenBank/DDBJ whole genome shotgun (WGS) entry which is preliminary data.</text>
</comment>
<dbReference type="EMBL" id="SNZP01000022">
    <property type="protein sequence ID" value="TDR70619.1"/>
    <property type="molecule type" value="Genomic_DNA"/>
</dbReference>
<keyword evidence="3" id="KW-1185">Reference proteome</keyword>
<proteinExistence type="predicted"/>
<evidence type="ECO:0000259" key="1">
    <source>
        <dbReference type="Pfam" id="PF01814"/>
    </source>
</evidence>
<name>A0A4R7AUL7_9NEIS</name>
<dbReference type="InterPro" id="IPR012312">
    <property type="entry name" value="Hemerythrin-like"/>
</dbReference>
<organism evidence="2 3">
    <name type="scientific">Paludibacterium purpuratum</name>
    <dbReference type="NCBI Taxonomy" id="1144873"/>
    <lineage>
        <taxon>Bacteria</taxon>
        <taxon>Pseudomonadati</taxon>
        <taxon>Pseudomonadota</taxon>
        <taxon>Betaproteobacteria</taxon>
        <taxon>Neisseriales</taxon>
        <taxon>Chromobacteriaceae</taxon>
        <taxon>Paludibacterium</taxon>
    </lineage>
</organism>
<dbReference type="Pfam" id="PF01814">
    <property type="entry name" value="Hemerythrin"/>
    <property type="match status" value="1"/>
</dbReference>
<accession>A0A4R7AUL7</accession>
<feature type="domain" description="Hemerythrin-like" evidence="1">
    <location>
        <begin position="10"/>
        <end position="118"/>
    </location>
</feature>
<dbReference type="RefSeq" id="WP_133684180.1">
    <property type="nucleotide sequence ID" value="NZ_SNZP01000022.1"/>
</dbReference>
<evidence type="ECO:0000313" key="2">
    <source>
        <dbReference type="EMBL" id="TDR70619.1"/>
    </source>
</evidence>
<evidence type="ECO:0000313" key="3">
    <source>
        <dbReference type="Proteomes" id="UP000295611"/>
    </source>
</evidence>
<protein>
    <submittedName>
        <fullName evidence="2">Hemerythrin HHE cation binding domain-containing protein</fullName>
    </submittedName>
</protein>
<dbReference type="Gene3D" id="1.20.120.520">
    <property type="entry name" value="nmb1532 protein domain like"/>
    <property type="match status" value="1"/>
</dbReference>
<dbReference type="AlphaFoldDB" id="A0A4R7AUL7"/>
<reference evidence="2 3" key="1">
    <citation type="submission" date="2019-03" db="EMBL/GenBank/DDBJ databases">
        <title>Genomic Encyclopedia of Type Strains, Phase III (KMG-III): the genomes of soil and plant-associated and newly described type strains.</title>
        <authorList>
            <person name="Whitman W."/>
        </authorList>
    </citation>
    <scope>NUCLEOTIDE SEQUENCE [LARGE SCALE GENOMIC DNA]</scope>
    <source>
        <strain evidence="2 3">CECT 8976</strain>
    </source>
</reference>